<comment type="caution">
    <text evidence="5">The sequence shown here is derived from an EMBL/GenBank/DDBJ whole genome shotgun (WGS) entry which is preliminary data.</text>
</comment>
<dbReference type="InterPro" id="IPR038081">
    <property type="entry name" value="CalX-like_sf"/>
</dbReference>
<feature type="domain" description="Calx-beta" evidence="4">
    <location>
        <begin position="1456"/>
        <end position="1562"/>
    </location>
</feature>
<keyword evidence="2" id="KW-0677">Repeat</keyword>
<accession>A0A931NA23</accession>
<dbReference type="Pfam" id="PF03160">
    <property type="entry name" value="Calx-beta"/>
    <property type="match status" value="12"/>
</dbReference>
<evidence type="ECO:0000259" key="4">
    <source>
        <dbReference type="SMART" id="SM00237"/>
    </source>
</evidence>
<evidence type="ECO:0000256" key="2">
    <source>
        <dbReference type="ARBA" id="ARBA00022737"/>
    </source>
</evidence>
<feature type="domain" description="Calx-beta" evidence="4">
    <location>
        <begin position="22"/>
        <end position="122"/>
    </location>
</feature>
<feature type="domain" description="Calx-beta" evidence="4">
    <location>
        <begin position="495"/>
        <end position="599"/>
    </location>
</feature>
<evidence type="ECO:0000256" key="3">
    <source>
        <dbReference type="ARBA" id="ARBA00022837"/>
    </source>
</evidence>
<gene>
    <name evidence="5" type="ORF">I7X43_03980</name>
</gene>
<reference evidence="5" key="1">
    <citation type="submission" date="2020-12" db="EMBL/GenBank/DDBJ databases">
        <title>The genome sequence of Inhella sp. 4Y17.</title>
        <authorList>
            <person name="Liu Y."/>
        </authorList>
    </citation>
    <scope>NUCLEOTIDE SEQUENCE</scope>
    <source>
        <strain evidence="5">4Y10</strain>
    </source>
</reference>
<dbReference type="GO" id="GO:0004930">
    <property type="term" value="F:G protein-coupled receptor activity"/>
    <property type="evidence" value="ECO:0007669"/>
    <property type="project" value="InterPro"/>
</dbReference>
<feature type="domain" description="Calx-beta" evidence="4">
    <location>
        <begin position="733"/>
        <end position="837"/>
    </location>
</feature>
<dbReference type="InterPro" id="IPR026919">
    <property type="entry name" value="ADGRV1"/>
</dbReference>
<dbReference type="GO" id="GO:0016020">
    <property type="term" value="C:membrane"/>
    <property type="evidence" value="ECO:0007669"/>
    <property type="project" value="InterPro"/>
</dbReference>
<dbReference type="EMBL" id="JAEDAL010000001">
    <property type="protein sequence ID" value="MBH9552003.1"/>
    <property type="molecule type" value="Genomic_DNA"/>
</dbReference>
<dbReference type="Proteomes" id="UP000620139">
    <property type="component" value="Unassembled WGS sequence"/>
</dbReference>
<dbReference type="PANTHER" id="PTHR46682">
    <property type="entry name" value="ADHESION G-PROTEIN COUPLED RECEPTOR V1"/>
    <property type="match status" value="1"/>
</dbReference>
<dbReference type="InterPro" id="IPR003644">
    <property type="entry name" value="Calx_beta"/>
</dbReference>
<proteinExistence type="predicted"/>
<dbReference type="PANTHER" id="PTHR46682:SF1">
    <property type="entry name" value="ADHESION G-PROTEIN COUPLED RECEPTOR V1"/>
    <property type="match status" value="1"/>
</dbReference>
<keyword evidence="3" id="KW-0106">Calcium</keyword>
<name>A0A931NA23_9BURK</name>
<feature type="domain" description="Calx-beta" evidence="4">
    <location>
        <begin position="854"/>
        <end position="957"/>
    </location>
</feature>
<keyword evidence="6" id="KW-1185">Reference proteome</keyword>
<sequence length="1936" mass="197472">MLALQWIYGGDGVGGTHGYNSTNGPSLPADAWPPVTHTISGGLSAAESIGSLTFTVTREGNTNVATSVAWALSGAVDGADFGGSLPSGSVSFAAGETSKTVTLSPFDDSVIEANEAFTVTLGAVTGNGAQLGATTSTSFTLIDDDTPPVLALQAAATVTEGNLGSTDLVFTVTRTGLLSKVSTATWAFDAGTTAANDFLGGALPSGGLLTFTAGQTTAEIRISVAGDLTPELTETFTLTLTPGTFASIAGGSAQAVGTLANDDISNTISVAANAATLPEGHSGTAQTATFTITRTGDVAQAASVDWTLGGTIDVLDVAFGPAWTGTTSFAAGEASKTISVPVQGDLRYEADELISLTLSNVQGFTAALGATTVATTTIQNDDSKGVVTIMVASAAQVNEGAAGTSLTHRFTLSRTGDLTDPATLPWQVQGTVNPADFGTGGFLTPNGSVTFAAGSATATLEIQSTGDNTAESNETLIVLLDEGDRVTPHPTQGTAQVLLLNDDISNWFTVQAAAAQVAEGSDGAPSTLQFTISRTGDASLAATVDWAVAGSVNAADFQDGVAIAGTLSFAAGQTSKTVSLALNPDARYEADETATLTLSNPQGGNAGLSGTVNATMTVSNDDAKGLVSVALQTPEAVAEGAAGSTVTHRFVLTRGGDLSDSATMTWSIQGTVDAADFAGGTLPSGTVTFEAGAATATVEVQSAGDAAIEPNESLSLVLAEGDRVGPHPSLGTATVTLLSDDTSNTLSIQANELLVSEGDAFSERTIQFTVTRTGELTESAAADWALSGTVDASDLAAGTPMSGTVNFTVGQASQVISLVVRGDTRIEANESATITLSNPQGLTVALGAATAATTVITNDDAKGLVTVALETPATVVEGAAGAVTLHRFVLTRSGDLSDEATQPWSLMGTADGADFDAGDLPSGTVTFAAGSPTVILEVQTHDDSQAEAAESFTLVLAEGDRVIPHATLATATVTVQDDDITNWVGVSADTEFQPEGEAGSTQLVQFTLTRSGDLTQAASVQWHVSGDVDAGDWAEGTASSGTVTFAAHEASQVITLVLHGDSRFEGDEVATLTLSQPSGLGTALAETAAASTLITNDDSKGWVSVAVQSPEAIEEGVAGSFLTHRFVLTRSGDLTDGATLSWRLAGTVDAQDFGAQQTELPSGSVSFAPGSDTAVVEVQTAGDRVIESNETFTLVLIEGDRVMPHPSTGTASVQLLNDDRKSEVTVSLITPTQVIEGAAGTMTTHRFLLTRVGETTDSASMPWILQGTADGFDLGLGITQLPTGTVTFEAGSATAVVEIQTLGDSAMEGDESLTLVLSAGDAVVPHASGGSATVTLQNDDLKGVVSVAVVTPTSVSEGNDGDVKSHRFLLTRTGDLAQSADIAWSLQGTVDAQDFGASAKALPTGTATFVAGAATVEIEIGTTGDAVLESNEALVLTLTESDHLVPSLTQGTGQVVLINDDVRPEVSLRTLTPALNEGSAPNGSTLFQFELLRVGDLSGVATVWVQVQGSGSQPADSADFVGGQFPTLTVTLPAGQSSAVFNIPVIHDSTVEGHEQFTVSLSNPQGIALSPSQTTADATILTDETAPKVAFQTVASALLTLSEGQFGLKTYSYTLIRTGDLSTNLGQAFSVEVKLSGTANASDFSAAQPASTVINFAANETSKVFTLQVQGDLAVEADESIHLELVNPVGATLDLSGLTALDLMLANDDRADRVVNGTAALNEKAMLTGPRSEYLINFEPASGLVTLIDTMGNRDGQITLSNIEAIEFQGGQRIKAAPSEADLQILRLGQACLGAQGLDVEQYLLCKTWVDNNGMASLASFAVDLLFAGQSPQQMARSVLANLNLSASTLTGSDPGASYQAVLDYLSILFTGDSMVRGQNLINVTAILGMLEGIEVWGDVAADFNDRIGDEWLQEFANLEVSLTGLTGPLVVVPAI</sequence>
<dbReference type="Gene3D" id="2.60.40.2030">
    <property type="match status" value="14"/>
</dbReference>
<evidence type="ECO:0000313" key="5">
    <source>
        <dbReference type="EMBL" id="MBH9552003.1"/>
    </source>
</evidence>
<feature type="domain" description="Calx-beta" evidence="4">
    <location>
        <begin position="255"/>
        <end position="359"/>
    </location>
</feature>
<organism evidence="5 6">
    <name type="scientific">Inhella gelatinilytica</name>
    <dbReference type="NCBI Taxonomy" id="2795030"/>
    <lineage>
        <taxon>Bacteria</taxon>
        <taxon>Pseudomonadati</taxon>
        <taxon>Pseudomonadota</taxon>
        <taxon>Betaproteobacteria</taxon>
        <taxon>Burkholderiales</taxon>
        <taxon>Sphaerotilaceae</taxon>
        <taxon>Inhella</taxon>
    </lineage>
</organism>
<evidence type="ECO:0000313" key="6">
    <source>
        <dbReference type="Proteomes" id="UP000620139"/>
    </source>
</evidence>
<feature type="domain" description="Calx-beta" evidence="4">
    <location>
        <begin position="376"/>
        <end position="481"/>
    </location>
</feature>
<protein>
    <recommendedName>
        <fullName evidence="4">Calx-beta domain-containing protein</fullName>
    </recommendedName>
</protein>
<evidence type="ECO:0000256" key="1">
    <source>
        <dbReference type="ARBA" id="ARBA00022729"/>
    </source>
</evidence>
<keyword evidence="1" id="KW-0732">Signal</keyword>
<feature type="domain" description="Calx-beta" evidence="4">
    <location>
        <begin position="971"/>
        <end position="1075"/>
    </location>
</feature>
<dbReference type="SMART" id="SM00237">
    <property type="entry name" value="Calx_beta"/>
    <property type="match status" value="9"/>
</dbReference>
<feature type="domain" description="Calx-beta" evidence="4">
    <location>
        <begin position="137"/>
        <end position="241"/>
    </location>
</feature>
<dbReference type="SUPFAM" id="SSF141072">
    <property type="entry name" value="CalX-like"/>
    <property type="match status" value="14"/>
</dbReference>